<feature type="transmembrane region" description="Helical" evidence="3">
    <location>
        <begin position="160"/>
        <end position="179"/>
    </location>
</feature>
<feature type="transmembrane region" description="Helical" evidence="3">
    <location>
        <begin position="265"/>
        <end position="284"/>
    </location>
</feature>
<evidence type="ECO:0000259" key="4">
    <source>
        <dbReference type="PROSITE" id="PS50089"/>
    </source>
</evidence>
<keyword evidence="1" id="KW-0862">Zinc</keyword>
<dbReference type="EMBL" id="ML170165">
    <property type="protein sequence ID" value="TDL24881.1"/>
    <property type="molecule type" value="Genomic_DNA"/>
</dbReference>
<proteinExistence type="predicted"/>
<evidence type="ECO:0000313" key="5">
    <source>
        <dbReference type="EMBL" id="TDL24881.1"/>
    </source>
</evidence>
<feature type="transmembrane region" description="Helical" evidence="3">
    <location>
        <begin position="88"/>
        <end position="107"/>
    </location>
</feature>
<feature type="compositionally biased region" description="Acidic residues" evidence="2">
    <location>
        <begin position="573"/>
        <end position="586"/>
    </location>
</feature>
<keyword evidence="1" id="KW-0863">Zinc-finger</keyword>
<keyword evidence="6" id="KW-1185">Reference proteome</keyword>
<evidence type="ECO:0000256" key="2">
    <source>
        <dbReference type="SAM" id="MobiDB-lite"/>
    </source>
</evidence>
<feature type="transmembrane region" description="Helical" evidence="3">
    <location>
        <begin position="331"/>
        <end position="350"/>
    </location>
</feature>
<dbReference type="STRING" id="50990.A0A4Y7QC82"/>
<sequence>MFDVSEYVHVVADSLNMANTSYNLTVKLGSLFSFPSRFIARIRKIDDMINQDFENASLTAAAMSNNRIHRMSPEGNIPYELVAMPGPWAFLTSGYAVGLLAMALLLNRIQHIVVPPRQTFTERLTRSRRSILQALLYSTFPINLNSTTYRLAFRIPSLYLLFRSLLLLTIILLQGSNLWPSSNYRWLNVIGEWAGQKEFGEVCWSTFGAICAALGVGALTRGLEGISSSNAAPFNLFGYAFLLHIYSVPITHVVRGPPSRPDKHVIVTIILPLLQLTMTHFLGIKKTWARQRLIPTGICSILTLLHFHAVLLTSPSSYPLLNYLPCLLESLLVLVTALACTLNVLTQLLLEGTISRPLFGHTRTLVPKADEDFAVVLLRLGTASLEATSVVGLGYEVGSVSVRHTMQLGTVHSPEAPSDQPSIELNRVGVVGVSHGLHRKQGFTNEIKSVKVTGMEADWWYSSAWLRELTRFGMGIVAAARGIWRLILRRTWYKWRGVDQPFDSANKHTTAVGARRGTMHFVAREDEEEYIYRRFLRGEPLSDDDDDEYDPARSSRSRSQSGSPERSTPASDAENENDLSSDENDPGETANLYSDLLSSPSTASAPMLLAHMSTPTSSRLTRRRYSQLVSSQQRVESSGRNFIGELEVDEWANFVQDRRDAALRHDAHDNGDEIRRNCVICTVEQREVICWPCRCLALCDDCRANLASRFAASKHTCPCCRRNVEGYSRIFIP</sequence>
<reference evidence="5 6" key="1">
    <citation type="submission" date="2018-06" db="EMBL/GenBank/DDBJ databases">
        <title>A transcriptomic atlas of mushroom development highlights an independent origin of complex multicellularity.</title>
        <authorList>
            <consortium name="DOE Joint Genome Institute"/>
            <person name="Krizsan K."/>
            <person name="Almasi E."/>
            <person name="Merenyi Z."/>
            <person name="Sahu N."/>
            <person name="Viragh M."/>
            <person name="Koszo T."/>
            <person name="Mondo S."/>
            <person name="Kiss B."/>
            <person name="Balint B."/>
            <person name="Kues U."/>
            <person name="Barry K."/>
            <person name="Hegedus J.C."/>
            <person name="Henrissat B."/>
            <person name="Johnson J."/>
            <person name="Lipzen A."/>
            <person name="Ohm R."/>
            <person name="Nagy I."/>
            <person name="Pangilinan J."/>
            <person name="Yan J."/>
            <person name="Xiong Y."/>
            <person name="Grigoriev I.V."/>
            <person name="Hibbett D.S."/>
            <person name="Nagy L.G."/>
        </authorList>
    </citation>
    <scope>NUCLEOTIDE SEQUENCE [LARGE SCALE GENOMIC DNA]</scope>
    <source>
        <strain evidence="5 6">SZMC22713</strain>
    </source>
</reference>
<name>A0A4Y7QC82_9AGAM</name>
<gene>
    <name evidence="5" type="ORF">BD410DRAFT_766450</name>
</gene>
<dbReference type="Proteomes" id="UP000294933">
    <property type="component" value="Unassembled WGS sequence"/>
</dbReference>
<dbReference type="GO" id="GO:0016567">
    <property type="term" value="P:protein ubiquitination"/>
    <property type="evidence" value="ECO:0007669"/>
    <property type="project" value="TreeGrafter"/>
</dbReference>
<keyword evidence="3" id="KW-0472">Membrane</keyword>
<dbReference type="OrthoDB" id="66726at2759"/>
<dbReference type="Pfam" id="PF13920">
    <property type="entry name" value="zf-C3HC4_3"/>
    <property type="match status" value="1"/>
</dbReference>
<accession>A0A4Y7QC82</accession>
<dbReference type="InterPro" id="IPR013083">
    <property type="entry name" value="Znf_RING/FYVE/PHD"/>
</dbReference>
<feature type="transmembrane region" description="Helical" evidence="3">
    <location>
        <begin position="232"/>
        <end position="253"/>
    </location>
</feature>
<feature type="compositionally biased region" description="Low complexity" evidence="2">
    <location>
        <begin position="557"/>
        <end position="567"/>
    </location>
</feature>
<feature type="region of interest" description="Disordered" evidence="2">
    <location>
        <begin position="541"/>
        <end position="597"/>
    </location>
</feature>
<dbReference type="PANTHER" id="PTHR22696">
    <property type="entry name" value="E3 UBIQUITIN-PROTEIN LIGASE RNF26"/>
    <property type="match status" value="1"/>
</dbReference>
<keyword evidence="3" id="KW-0812">Transmembrane</keyword>
<dbReference type="Gene3D" id="3.30.40.10">
    <property type="entry name" value="Zinc/RING finger domain, C3HC4 (zinc finger)"/>
    <property type="match status" value="1"/>
</dbReference>
<dbReference type="GO" id="GO:0008270">
    <property type="term" value="F:zinc ion binding"/>
    <property type="evidence" value="ECO:0007669"/>
    <property type="project" value="UniProtKB-KW"/>
</dbReference>
<organism evidence="5 6">
    <name type="scientific">Rickenella mellea</name>
    <dbReference type="NCBI Taxonomy" id="50990"/>
    <lineage>
        <taxon>Eukaryota</taxon>
        <taxon>Fungi</taxon>
        <taxon>Dikarya</taxon>
        <taxon>Basidiomycota</taxon>
        <taxon>Agaricomycotina</taxon>
        <taxon>Agaricomycetes</taxon>
        <taxon>Hymenochaetales</taxon>
        <taxon>Rickenellaceae</taxon>
        <taxon>Rickenella</taxon>
    </lineage>
</organism>
<dbReference type="PROSITE" id="PS50089">
    <property type="entry name" value="ZF_RING_2"/>
    <property type="match status" value="1"/>
</dbReference>
<dbReference type="PANTHER" id="PTHR22696:SF1">
    <property type="entry name" value="E3 UBIQUITIN-PROTEIN LIGASE RNF26"/>
    <property type="match status" value="1"/>
</dbReference>
<feature type="domain" description="RING-type" evidence="4">
    <location>
        <begin position="678"/>
        <end position="721"/>
    </location>
</feature>
<dbReference type="VEuPathDB" id="FungiDB:BD410DRAFT_766450"/>
<evidence type="ECO:0000256" key="3">
    <source>
        <dbReference type="SAM" id="Phobius"/>
    </source>
</evidence>
<protein>
    <recommendedName>
        <fullName evidence="4">RING-type domain-containing protein</fullName>
    </recommendedName>
</protein>
<dbReference type="AlphaFoldDB" id="A0A4Y7QC82"/>
<dbReference type="GO" id="GO:0061630">
    <property type="term" value="F:ubiquitin protein ligase activity"/>
    <property type="evidence" value="ECO:0007669"/>
    <property type="project" value="TreeGrafter"/>
</dbReference>
<keyword evidence="1" id="KW-0479">Metal-binding</keyword>
<dbReference type="InterPro" id="IPR001841">
    <property type="entry name" value="Znf_RING"/>
</dbReference>
<evidence type="ECO:0000313" key="6">
    <source>
        <dbReference type="Proteomes" id="UP000294933"/>
    </source>
</evidence>
<feature type="transmembrane region" description="Helical" evidence="3">
    <location>
        <begin position="199"/>
        <end position="220"/>
    </location>
</feature>
<keyword evidence="3" id="KW-1133">Transmembrane helix</keyword>
<dbReference type="GO" id="GO:0006511">
    <property type="term" value="P:ubiquitin-dependent protein catabolic process"/>
    <property type="evidence" value="ECO:0007669"/>
    <property type="project" value="TreeGrafter"/>
</dbReference>
<dbReference type="CDD" id="cd16616">
    <property type="entry name" value="mRING-HC-C4C4_Asi1p-like"/>
    <property type="match status" value="1"/>
</dbReference>
<evidence type="ECO:0000256" key="1">
    <source>
        <dbReference type="PROSITE-ProRule" id="PRU00175"/>
    </source>
</evidence>